<evidence type="ECO:0000313" key="2">
    <source>
        <dbReference type="Proteomes" id="UP000837857"/>
    </source>
</evidence>
<sequence length="174" mass="19038">MEAVPTAGAQFGDCPGAHSINSGPCWSKKYAATSTFPVRKANRNGPELSEQRTARINWVTGTNFKRIKLLKLVGARTLPVYTHPLNIKIGALIVSGEKSNLLRRGKLAFPDVAPERDIKGGHGASSWLLRGVRYRVSDLHRPNKTPSGLPAVNYLNLDASAPQRPRKLAVYSRD</sequence>
<organism evidence="1 2">
    <name type="scientific">Iphiclides podalirius</name>
    <name type="common">scarce swallowtail</name>
    <dbReference type="NCBI Taxonomy" id="110791"/>
    <lineage>
        <taxon>Eukaryota</taxon>
        <taxon>Metazoa</taxon>
        <taxon>Ecdysozoa</taxon>
        <taxon>Arthropoda</taxon>
        <taxon>Hexapoda</taxon>
        <taxon>Insecta</taxon>
        <taxon>Pterygota</taxon>
        <taxon>Neoptera</taxon>
        <taxon>Endopterygota</taxon>
        <taxon>Lepidoptera</taxon>
        <taxon>Glossata</taxon>
        <taxon>Ditrysia</taxon>
        <taxon>Papilionoidea</taxon>
        <taxon>Papilionidae</taxon>
        <taxon>Papilioninae</taxon>
        <taxon>Iphiclides</taxon>
    </lineage>
</organism>
<proteinExistence type="predicted"/>
<dbReference type="Proteomes" id="UP000837857">
    <property type="component" value="Chromosome 14"/>
</dbReference>
<dbReference type="EMBL" id="OW152826">
    <property type="protein sequence ID" value="CAH2042294.1"/>
    <property type="molecule type" value="Genomic_DNA"/>
</dbReference>
<evidence type="ECO:0000313" key="1">
    <source>
        <dbReference type="EMBL" id="CAH2042294.1"/>
    </source>
</evidence>
<reference evidence="1" key="1">
    <citation type="submission" date="2022-03" db="EMBL/GenBank/DDBJ databases">
        <authorList>
            <person name="Martin H S."/>
        </authorList>
    </citation>
    <scope>NUCLEOTIDE SEQUENCE</scope>
</reference>
<feature type="non-terminal residue" evidence="1">
    <location>
        <position position="1"/>
    </location>
</feature>
<protein>
    <submittedName>
        <fullName evidence="1">Uncharacterized protein</fullName>
    </submittedName>
</protein>
<name>A0ABN8HW29_9NEOP</name>
<keyword evidence="2" id="KW-1185">Reference proteome</keyword>
<accession>A0ABN8HW29</accession>
<gene>
    <name evidence="1" type="ORF">IPOD504_LOCUS3714</name>
</gene>